<dbReference type="AlphaFoldDB" id="D1PXH8"/>
<proteinExistence type="predicted"/>
<reference evidence="1 2" key="1">
    <citation type="submission" date="2009-10" db="EMBL/GenBank/DDBJ databases">
        <authorList>
            <person name="Qin X."/>
            <person name="Bachman B."/>
            <person name="Battles P."/>
            <person name="Bell A."/>
            <person name="Bess C."/>
            <person name="Bickham C."/>
            <person name="Chaboub L."/>
            <person name="Chen D."/>
            <person name="Coyle M."/>
            <person name="Deiros D.R."/>
            <person name="Dinh H."/>
            <person name="Forbes L."/>
            <person name="Fowler G."/>
            <person name="Francisco L."/>
            <person name="Fu Q."/>
            <person name="Gubbala S."/>
            <person name="Hale W."/>
            <person name="Han Y."/>
            <person name="Hemphill L."/>
            <person name="Highlander S.K."/>
            <person name="Hirani K."/>
            <person name="Hogues M."/>
            <person name="Jackson L."/>
            <person name="Jakkamsetti A."/>
            <person name="Javaid M."/>
            <person name="Jiang H."/>
            <person name="Korchina V."/>
            <person name="Kovar C."/>
            <person name="Lara F."/>
            <person name="Lee S."/>
            <person name="Mata R."/>
            <person name="Mathew T."/>
            <person name="Moen C."/>
            <person name="Morales K."/>
            <person name="Munidasa M."/>
            <person name="Nazareth L."/>
            <person name="Ngo R."/>
            <person name="Nguyen L."/>
            <person name="Okwuonu G."/>
            <person name="Ongeri F."/>
            <person name="Patil S."/>
            <person name="Petrosino J."/>
            <person name="Pham C."/>
            <person name="Pham P."/>
            <person name="Pu L.-L."/>
            <person name="Puazo M."/>
            <person name="Raj R."/>
            <person name="Reid J."/>
            <person name="Rouhana J."/>
            <person name="Saada N."/>
            <person name="Shang Y."/>
            <person name="Simmons D."/>
            <person name="Thornton R."/>
            <person name="Warren J."/>
            <person name="Weissenberger G."/>
            <person name="Zhang J."/>
            <person name="Zhang L."/>
            <person name="Zhou C."/>
            <person name="Zhu D."/>
            <person name="Muzny D."/>
            <person name="Worley K."/>
            <person name="Gibbs R."/>
        </authorList>
    </citation>
    <scope>NUCLEOTIDE SEQUENCE [LARGE SCALE GENOMIC DNA]</scope>
    <source>
        <strain evidence="1 2">DSM 17361</strain>
    </source>
</reference>
<protein>
    <submittedName>
        <fullName evidence="1">Uncharacterized protein</fullName>
    </submittedName>
</protein>
<name>D1PXH8_9BACT</name>
<dbReference type="HOGENOM" id="CLU_2701679_0_0_10"/>
<accession>D1PXH8</accession>
<dbReference type="Proteomes" id="UP000003160">
    <property type="component" value="Unassembled WGS sequence"/>
</dbReference>
<gene>
    <name evidence="1" type="ORF">HMPREF0645_1663</name>
</gene>
<evidence type="ECO:0000313" key="2">
    <source>
        <dbReference type="Proteomes" id="UP000003160"/>
    </source>
</evidence>
<comment type="caution">
    <text evidence="1">The sequence shown here is derived from an EMBL/GenBank/DDBJ whole genome shotgun (WGS) entry which is preliminary data.</text>
</comment>
<dbReference type="EMBL" id="ACKS01000070">
    <property type="protein sequence ID" value="EFA43945.1"/>
    <property type="molecule type" value="Genomic_DNA"/>
</dbReference>
<evidence type="ECO:0000313" key="1">
    <source>
        <dbReference type="EMBL" id="EFA43945.1"/>
    </source>
</evidence>
<keyword evidence="2" id="KW-1185">Reference proteome</keyword>
<dbReference type="eggNOG" id="COG0659">
    <property type="taxonomic scope" value="Bacteria"/>
</dbReference>
<sequence>MALYFLDKIDMIHYKPCLLFMRRISEAVDTSVATDEIDTNDETDMQLDTESLTIPDGVEVYEINDPLLLWSRQ</sequence>
<organism evidence="1 2">
    <name type="scientific">Hallella bergensis DSM 17361</name>
    <dbReference type="NCBI Taxonomy" id="585502"/>
    <lineage>
        <taxon>Bacteria</taxon>
        <taxon>Pseudomonadati</taxon>
        <taxon>Bacteroidota</taxon>
        <taxon>Bacteroidia</taxon>
        <taxon>Bacteroidales</taxon>
        <taxon>Prevotellaceae</taxon>
        <taxon>Hallella</taxon>
    </lineage>
</organism>